<protein>
    <submittedName>
        <fullName evidence="1">Uncharacterized protein</fullName>
    </submittedName>
</protein>
<dbReference type="AlphaFoldDB" id="A0A6I8MBK5"/>
<organism evidence="1 2">
    <name type="scientific">Oceanivirga miroungae</name>
    <dbReference type="NCBI Taxonomy" id="1130046"/>
    <lineage>
        <taxon>Bacteria</taxon>
        <taxon>Fusobacteriati</taxon>
        <taxon>Fusobacteriota</taxon>
        <taxon>Fusobacteriia</taxon>
        <taxon>Fusobacteriales</taxon>
        <taxon>Leptotrichiaceae</taxon>
        <taxon>Oceanivirga</taxon>
    </lineage>
</organism>
<dbReference type="RefSeq" id="WP_156682853.1">
    <property type="nucleotide sequence ID" value="NZ_CABWIB010000001.1"/>
</dbReference>
<evidence type="ECO:0000313" key="1">
    <source>
        <dbReference type="EMBL" id="VWL84797.1"/>
    </source>
</evidence>
<evidence type="ECO:0000313" key="2">
    <source>
        <dbReference type="Proteomes" id="UP000419017"/>
    </source>
</evidence>
<sequence>MDRLDESYKKKYANYTFEQLRKVFKAFSDKHRIERRENDEKKEILVCDYFAEKKCDESIYEMNFIYNKLQDEASKLTDKHYKELSEKYKDKSWQVYLSQYLSLVPDKYFYDYRHMKMNRVSSSKYYEYLFNPLVRAATILYIEKRTLAENELKNLNALDLYNKFKEINRDKREYTAYSVFSAEFESRRYDNEKTKEELKDVSIEKLYEMADIVFPNKWLHETISDRLLEISKDYDAKQIYDFYSEKCRKSSFYEISSVCKKLKKAKDRKFDEAVLTYVNNFDLLKKEANTCIKKAKNGKRCNINNFPYNLISRALRDLGSYNYYQIELSSNAEYIK</sequence>
<keyword evidence="2" id="KW-1185">Reference proteome</keyword>
<reference evidence="1 2" key="1">
    <citation type="submission" date="2019-10" db="EMBL/GenBank/DDBJ databases">
        <authorList>
            <person name="Blom J."/>
        </authorList>
    </citation>
    <scope>NUCLEOTIDE SEQUENCE [LARGE SCALE GENOMIC DNA]</scope>
    <source>
        <strain evidence="1 2">ES3154-GLU</strain>
    </source>
</reference>
<accession>A0A6I8MBK5</accession>
<dbReference type="Proteomes" id="UP000419017">
    <property type="component" value="Unassembled WGS sequence"/>
</dbReference>
<dbReference type="EMBL" id="CABWIB010000001">
    <property type="protein sequence ID" value="VWL84797.1"/>
    <property type="molecule type" value="Genomic_DNA"/>
</dbReference>
<proteinExistence type="predicted"/>
<gene>
    <name evidence="1" type="ORF">OMES3154_00045</name>
</gene>
<name>A0A6I8MBK5_9FUSO</name>